<evidence type="ECO:0000259" key="2">
    <source>
        <dbReference type="Pfam" id="PF08327"/>
    </source>
</evidence>
<keyword evidence="4" id="KW-1185">Reference proteome</keyword>
<dbReference type="Gene3D" id="3.30.530.20">
    <property type="match status" value="2"/>
</dbReference>
<dbReference type="Proteomes" id="UP000006844">
    <property type="component" value="Chromosome"/>
</dbReference>
<evidence type="ECO:0000313" key="4">
    <source>
        <dbReference type="Proteomes" id="UP000006844"/>
    </source>
</evidence>
<comment type="similarity">
    <text evidence="1">Belongs to the AHA1 family.</text>
</comment>
<dbReference type="SUPFAM" id="SSF55961">
    <property type="entry name" value="Bet v1-like"/>
    <property type="match status" value="2"/>
</dbReference>
<feature type="domain" description="Activator of Hsp90 ATPase homologue 1/2-like C-terminal" evidence="2">
    <location>
        <begin position="16"/>
        <end position="144"/>
    </location>
</feature>
<dbReference type="InterPro" id="IPR013538">
    <property type="entry name" value="ASHA1/2-like_C"/>
</dbReference>
<sequence>MMETETQIVASRVLHAPRELVFSMFTDTEQISNWWGPRGFTTKTEQMDVRPGGLWIHTMFGADGTAYPNEVRFVEVDAPNRIVYDHVSDPLFRATITFADMEEGKTEIRFEMQFATKALRDGVAKSRGAVEGLSETLARFEEVVGTLGSEELVITRTFDAPRELVYKAWTEPSRLVKWFGPVGAKLSIKKADMRSGGEMVYGMQAPDGSRMWGRWTFRQLTPPERIVLVFSFVDEQENAIPHPFVPNLSVEMLSTTTFEEKNGQTLMTLRSRALHATEEGKMAFHKLFAGMEKGWGGTLDQLDAYLKEV</sequence>
<proteinExistence type="inferred from homology"/>
<dbReference type="RefSeq" id="WP_013566908.1">
    <property type="nucleotide sequence ID" value="NC_014963.1"/>
</dbReference>
<evidence type="ECO:0000313" key="3">
    <source>
        <dbReference type="EMBL" id="ADV81175.1"/>
    </source>
</evidence>
<organism evidence="3 4">
    <name type="scientific">Terriglobus saanensis (strain ATCC BAA-1853 / DSM 23119 / SP1PR4)</name>
    <dbReference type="NCBI Taxonomy" id="401053"/>
    <lineage>
        <taxon>Bacteria</taxon>
        <taxon>Pseudomonadati</taxon>
        <taxon>Acidobacteriota</taxon>
        <taxon>Terriglobia</taxon>
        <taxon>Terriglobales</taxon>
        <taxon>Acidobacteriaceae</taxon>
        <taxon>Terriglobus</taxon>
    </lineage>
</organism>
<dbReference type="KEGG" id="tsa:AciPR4_0339"/>
<accession>E8V1I0</accession>
<dbReference type="AlphaFoldDB" id="E8V1I0"/>
<feature type="domain" description="Activator of Hsp90 ATPase homologue 1/2-like C-terminal" evidence="2">
    <location>
        <begin position="159"/>
        <end position="307"/>
    </location>
</feature>
<dbReference type="HOGENOM" id="CLU_048693_0_0_0"/>
<name>E8V1I0_TERSS</name>
<dbReference type="Pfam" id="PF08327">
    <property type="entry name" value="AHSA1"/>
    <property type="match status" value="2"/>
</dbReference>
<reference evidence="3 4" key="1">
    <citation type="journal article" date="2012" name="Stand. Genomic Sci.">
        <title>Complete genome sequence of Terriglobus saanensis type strain SP1PR4(T), an Acidobacteria from tundra soil.</title>
        <authorList>
            <person name="Rawat S.R."/>
            <person name="Mannisto M.K."/>
            <person name="Starovoytov V."/>
            <person name="Goodwin L."/>
            <person name="Nolan M."/>
            <person name="Hauser L."/>
            <person name="Land M."/>
            <person name="Davenport K.W."/>
            <person name="Woyke T."/>
            <person name="Haggblom M.M."/>
        </authorList>
    </citation>
    <scope>NUCLEOTIDE SEQUENCE</scope>
    <source>
        <strain evidence="4">ATCC BAA-1853 / DSM 23119 / SP1PR4</strain>
    </source>
</reference>
<evidence type="ECO:0000256" key="1">
    <source>
        <dbReference type="ARBA" id="ARBA00006817"/>
    </source>
</evidence>
<dbReference type="STRING" id="401053.AciPR4_0339"/>
<dbReference type="InterPro" id="IPR023393">
    <property type="entry name" value="START-like_dom_sf"/>
</dbReference>
<dbReference type="EMBL" id="CP002467">
    <property type="protein sequence ID" value="ADV81175.1"/>
    <property type="molecule type" value="Genomic_DNA"/>
</dbReference>
<gene>
    <name evidence="3" type="ordered locus">AciPR4_0339</name>
</gene>
<protein>
    <submittedName>
        <fullName evidence="3">Activator of Hsp90 ATPase 1 family protein</fullName>
    </submittedName>
</protein>
<dbReference type="OrthoDB" id="118698at2"/>
<dbReference type="eggNOG" id="COG3832">
    <property type="taxonomic scope" value="Bacteria"/>
</dbReference>